<dbReference type="Proteomes" id="UP000092154">
    <property type="component" value="Unassembled WGS sequence"/>
</dbReference>
<dbReference type="OrthoDB" id="3543113at2759"/>
<protein>
    <submittedName>
        <fullName evidence="2">Uncharacterized protein</fullName>
    </submittedName>
</protein>
<dbReference type="InParanoid" id="A0A1B7N296"/>
<gene>
    <name evidence="2" type="ORF">K503DRAFT_769908</name>
</gene>
<dbReference type="EMBL" id="KV448267">
    <property type="protein sequence ID" value="OAX38988.1"/>
    <property type="molecule type" value="Genomic_DNA"/>
</dbReference>
<evidence type="ECO:0000256" key="1">
    <source>
        <dbReference type="SAM" id="Phobius"/>
    </source>
</evidence>
<keyword evidence="3" id="KW-1185">Reference proteome</keyword>
<organism evidence="2 3">
    <name type="scientific">Rhizopogon vinicolor AM-OR11-026</name>
    <dbReference type="NCBI Taxonomy" id="1314800"/>
    <lineage>
        <taxon>Eukaryota</taxon>
        <taxon>Fungi</taxon>
        <taxon>Dikarya</taxon>
        <taxon>Basidiomycota</taxon>
        <taxon>Agaricomycotina</taxon>
        <taxon>Agaricomycetes</taxon>
        <taxon>Agaricomycetidae</taxon>
        <taxon>Boletales</taxon>
        <taxon>Suillineae</taxon>
        <taxon>Rhizopogonaceae</taxon>
        <taxon>Rhizopogon</taxon>
    </lineage>
</organism>
<accession>A0A1B7N296</accession>
<proteinExistence type="predicted"/>
<name>A0A1B7N296_9AGAM</name>
<keyword evidence="1" id="KW-1133">Transmembrane helix</keyword>
<evidence type="ECO:0000313" key="2">
    <source>
        <dbReference type="EMBL" id="OAX38988.1"/>
    </source>
</evidence>
<feature type="transmembrane region" description="Helical" evidence="1">
    <location>
        <begin position="23"/>
        <end position="43"/>
    </location>
</feature>
<reference evidence="2 3" key="1">
    <citation type="submission" date="2016-06" db="EMBL/GenBank/DDBJ databases">
        <title>Comparative genomics of the ectomycorrhizal sister species Rhizopogon vinicolor and Rhizopogon vesiculosus (Basidiomycota: Boletales) reveals a divergence of the mating type B locus.</title>
        <authorList>
            <consortium name="DOE Joint Genome Institute"/>
            <person name="Mujic A.B."/>
            <person name="Kuo A."/>
            <person name="Tritt A."/>
            <person name="Lipzen A."/>
            <person name="Chen C."/>
            <person name="Johnson J."/>
            <person name="Sharma A."/>
            <person name="Barry K."/>
            <person name="Grigoriev I.V."/>
            <person name="Spatafora J.W."/>
        </authorList>
    </citation>
    <scope>NUCLEOTIDE SEQUENCE [LARGE SCALE GENOMIC DNA]</scope>
    <source>
        <strain evidence="2 3">AM-OR11-026</strain>
    </source>
</reference>
<keyword evidence="1" id="KW-0812">Transmembrane</keyword>
<dbReference type="AlphaFoldDB" id="A0A1B7N296"/>
<sequence>MRTKLVNSCVIPPACALYVGVESYFHILGAVLLVGACVFPRLLEFHWKPDTDTVSPMLRYWNSLVIYLRSIGTLCRELESLSITGKGSVAHTAYELSLLSETVLSCK</sequence>
<keyword evidence="1" id="KW-0472">Membrane</keyword>
<evidence type="ECO:0000313" key="3">
    <source>
        <dbReference type="Proteomes" id="UP000092154"/>
    </source>
</evidence>